<accession>A0A8H5G9B3</accession>
<comment type="caution">
    <text evidence="1">The sequence shown here is derived from an EMBL/GenBank/DDBJ whole genome shotgun (WGS) entry which is preliminary data.</text>
</comment>
<evidence type="ECO:0008006" key="3">
    <source>
        <dbReference type="Google" id="ProtNLM"/>
    </source>
</evidence>
<proteinExistence type="predicted"/>
<reference evidence="1 2" key="1">
    <citation type="journal article" date="2020" name="ISME J.">
        <title>Uncovering the hidden diversity of litter-decomposition mechanisms in mushroom-forming fungi.</title>
        <authorList>
            <person name="Floudas D."/>
            <person name="Bentzer J."/>
            <person name="Ahren D."/>
            <person name="Johansson T."/>
            <person name="Persson P."/>
            <person name="Tunlid A."/>
        </authorList>
    </citation>
    <scope>NUCLEOTIDE SEQUENCE [LARGE SCALE GENOMIC DNA]</scope>
    <source>
        <strain evidence="1 2">CBS 146.42</strain>
    </source>
</reference>
<gene>
    <name evidence="1" type="ORF">D9756_004670</name>
</gene>
<dbReference type="PANTHER" id="PTHR35179">
    <property type="entry name" value="PROTEIN CBG02620"/>
    <property type="match status" value="1"/>
</dbReference>
<dbReference type="EMBL" id="JAACJO010000003">
    <property type="protein sequence ID" value="KAF5360676.1"/>
    <property type="molecule type" value="Genomic_DNA"/>
</dbReference>
<dbReference type="Proteomes" id="UP000559027">
    <property type="component" value="Unassembled WGS sequence"/>
</dbReference>
<name>A0A8H5G9B3_9AGAR</name>
<dbReference type="AlphaFoldDB" id="A0A8H5G9B3"/>
<sequence length="384" mass="43422">MPPESRPLNQALSPEPLLTIEVPEIDPASEEIQIKNYRYIGSYTWTEGSDEANPVIMVPGSPPEWLDRPLPITIPPDLGVHFRDRNGHILPGRPLLPLVTAVTEQNVQPMIDWKSVDIVTDRNSLRKLLRWVRGTGRDWRIDTELVGGKTVLLNRWEQQTIDNLRGNTYGFGFEDASTKTVPGSDGLPGHARIATYNYGGLKIVIQFEVDACLPTNQPSSTTSNTVDSLAEAISGVDLSETHAKRSFGLGIIRKGNGNIPDDAIVELATTNRKLDWKERYPQLFFSQTPHHFLAWHNQLQMGTFTRLDRRTIDCPLLQAANLRLQPAFKKLRAALELIQRIAVEHGRNERLTLLCSNKRLQVYRREDQRSSLPEDALTLFDDER</sequence>
<evidence type="ECO:0000313" key="2">
    <source>
        <dbReference type="Proteomes" id="UP000559027"/>
    </source>
</evidence>
<evidence type="ECO:0000313" key="1">
    <source>
        <dbReference type="EMBL" id="KAF5360676.1"/>
    </source>
</evidence>
<dbReference type="PANTHER" id="PTHR35179:SF2">
    <property type="entry name" value="START DOMAIN-CONTAINING PROTEIN"/>
    <property type="match status" value="1"/>
</dbReference>
<organism evidence="1 2">
    <name type="scientific">Leucocoprinus leucothites</name>
    <dbReference type="NCBI Taxonomy" id="201217"/>
    <lineage>
        <taxon>Eukaryota</taxon>
        <taxon>Fungi</taxon>
        <taxon>Dikarya</taxon>
        <taxon>Basidiomycota</taxon>
        <taxon>Agaricomycotina</taxon>
        <taxon>Agaricomycetes</taxon>
        <taxon>Agaricomycetidae</taxon>
        <taxon>Agaricales</taxon>
        <taxon>Agaricineae</taxon>
        <taxon>Agaricaceae</taxon>
        <taxon>Leucocoprinus</taxon>
    </lineage>
</organism>
<protein>
    <recommendedName>
        <fullName evidence="3">Geranylgeranyl pyrophosphate synthetase</fullName>
    </recommendedName>
</protein>
<dbReference type="OrthoDB" id="420564at2759"/>
<keyword evidence="2" id="KW-1185">Reference proteome</keyword>